<sequence>MVGETELMNDRKRLLDEGNPEFLMTPWKCLLSCTGRCISFYFQTLKLLFYFSLNLTKEL</sequence>
<dbReference type="InParanoid" id="A0A3Q3H3P4"/>
<keyword evidence="2" id="KW-1185">Reference proteome</keyword>
<proteinExistence type="predicted"/>
<evidence type="ECO:0000313" key="1">
    <source>
        <dbReference type="Ensembl" id="ENSLBEP00000038508.1"/>
    </source>
</evidence>
<reference evidence="1" key="1">
    <citation type="submission" date="2025-08" db="UniProtKB">
        <authorList>
            <consortium name="Ensembl"/>
        </authorList>
    </citation>
    <scope>IDENTIFICATION</scope>
</reference>
<organism evidence="1 2">
    <name type="scientific">Labrus bergylta</name>
    <name type="common">ballan wrasse</name>
    <dbReference type="NCBI Taxonomy" id="56723"/>
    <lineage>
        <taxon>Eukaryota</taxon>
        <taxon>Metazoa</taxon>
        <taxon>Chordata</taxon>
        <taxon>Craniata</taxon>
        <taxon>Vertebrata</taxon>
        <taxon>Euteleostomi</taxon>
        <taxon>Actinopterygii</taxon>
        <taxon>Neopterygii</taxon>
        <taxon>Teleostei</taxon>
        <taxon>Neoteleostei</taxon>
        <taxon>Acanthomorphata</taxon>
        <taxon>Eupercaria</taxon>
        <taxon>Labriformes</taxon>
        <taxon>Labridae</taxon>
        <taxon>Labrus</taxon>
    </lineage>
</organism>
<dbReference type="Ensembl" id="ENSLBET00000040101.1">
    <property type="protein sequence ID" value="ENSLBEP00000038508.1"/>
    <property type="gene ID" value="ENSLBEG00000028713.1"/>
</dbReference>
<evidence type="ECO:0000313" key="2">
    <source>
        <dbReference type="Proteomes" id="UP000261660"/>
    </source>
</evidence>
<dbReference type="Proteomes" id="UP000261660">
    <property type="component" value="Unplaced"/>
</dbReference>
<name>A0A3Q3H3P4_9LABR</name>
<dbReference type="AlphaFoldDB" id="A0A3Q3H3P4"/>
<reference evidence="1" key="2">
    <citation type="submission" date="2025-09" db="UniProtKB">
        <authorList>
            <consortium name="Ensembl"/>
        </authorList>
    </citation>
    <scope>IDENTIFICATION</scope>
</reference>
<accession>A0A3Q3H3P4</accession>
<protein>
    <submittedName>
        <fullName evidence="1">Uncharacterized protein</fullName>
    </submittedName>
</protein>